<dbReference type="EMBL" id="BNAW01000008">
    <property type="protein sequence ID" value="GHG08871.1"/>
    <property type="molecule type" value="Genomic_DNA"/>
</dbReference>
<evidence type="ECO:0000313" key="3">
    <source>
        <dbReference type="Proteomes" id="UP000649955"/>
    </source>
</evidence>
<name>A0ABQ3K930_9PSEU</name>
<feature type="region of interest" description="Disordered" evidence="1">
    <location>
        <begin position="295"/>
        <end position="320"/>
    </location>
</feature>
<keyword evidence="3" id="KW-1185">Reference proteome</keyword>
<accession>A0ABQ3K930</accession>
<comment type="caution">
    <text evidence="2">The sequence shown here is derived from an EMBL/GenBank/DDBJ whole genome shotgun (WGS) entry which is preliminary data.</text>
</comment>
<gene>
    <name evidence="2" type="ORF">GCM10017567_27100</name>
</gene>
<proteinExistence type="predicted"/>
<evidence type="ECO:0000256" key="1">
    <source>
        <dbReference type="SAM" id="MobiDB-lite"/>
    </source>
</evidence>
<dbReference type="RefSeq" id="WP_191309832.1">
    <property type="nucleotide sequence ID" value="NZ_BNAW01000008.1"/>
</dbReference>
<dbReference type="Proteomes" id="UP000649955">
    <property type="component" value="Unassembled WGS sequence"/>
</dbReference>
<sequence length="320" mass="35693">MSEDSGYNLSEEQILEALNSSGFIFEQRVSKRLEECGISNRTGVSYLDPDEGKSREIDIVGSFGIALDSAEGLTHIDLDLIIECKSTMQPHVVFVRPWGPGDMAPPFEVNFEKIDEATSKSAKKKKYSDSSVRPFHGSWMSFGLLSAWLPCRLDQIQRGVQLVRVERAAKKFVARNALFEMCMPPVKAMLDRRSRASGDAIYFPACVVAGPIYTTSIKGPDEPILNKTKFCCVQFENSSSWAADSNGIHTVDLVSYDHIAEWVDHVKNVSISIAKKTLQGLEEYSSAVSRWRSPEDAAKAKRMRDQTVESDHELTEKDGD</sequence>
<evidence type="ECO:0000313" key="2">
    <source>
        <dbReference type="EMBL" id="GHG08871.1"/>
    </source>
</evidence>
<organism evidence="2 3">
    <name type="scientific">Amycolatopsis bullii</name>
    <dbReference type="NCBI Taxonomy" id="941987"/>
    <lineage>
        <taxon>Bacteria</taxon>
        <taxon>Bacillati</taxon>
        <taxon>Actinomycetota</taxon>
        <taxon>Actinomycetes</taxon>
        <taxon>Pseudonocardiales</taxon>
        <taxon>Pseudonocardiaceae</taxon>
        <taxon>Amycolatopsis</taxon>
    </lineage>
</organism>
<protein>
    <submittedName>
        <fullName evidence="2">Uncharacterized protein</fullName>
    </submittedName>
</protein>
<reference evidence="3" key="1">
    <citation type="journal article" date="2019" name="Int. J. Syst. Evol. Microbiol.">
        <title>The Global Catalogue of Microorganisms (GCM) 10K type strain sequencing project: providing services to taxonomists for standard genome sequencing and annotation.</title>
        <authorList>
            <consortium name="The Broad Institute Genomics Platform"/>
            <consortium name="The Broad Institute Genome Sequencing Center for Infectious Disease"/>
            <person name="Wu L."/>
            <person name="Ma J."/>
        </authorList>
    </citation>
    <scope>NUCLEOTIDE SEQUENCE [LARGE SCALE GENOMIC DNA]</scope>
    <source>
        <strain evidence="3">CGMCC 4.7680</strain>
    </source>
</reference>